<evidence type="ECO:0000313" key="3">
    <source>
        <dbReference type="Proteomes" id="UP000672032"/>
    </source>
</evidence>
<name>A0A8A3PET3_9HELO</name>
<gene>
    <name evidence="2" type="ORF">DSL72_005303</name>
</gene>
<evidence type="ECO:0000313" key="2">
    <source>
        <dbReference type="EMBL" id="QSZ33732.1"/>
    </source>
</evidence>
<dbReference type="OrthoDB" id="3903267at2759"/>
<proteinExistence type="predicted"/>
<keyword evidence="3" id="KW-1185">Reference proteome</keyword>
<protein>
    <submittedName>
        <fullName evidence="2">Uncharacterized protein</fullName>
    </submittedName>
</protein>
<evidence type="ECO:0000256" key="1">
    <source>
        <dbReference type="SAM" id="MobiDB-lite"/>
    </source>
</evidence>
<dbReference type="EMBL" id="CP063408">
    <property type="protein sequence ID" value="QSZ33732.1"/>
    <property type="molecule type" value="Genomic_DNA"/>
</dbReference>
<dbReference type="Proteomes" id="UP000672032">
    <property type="component" value="Chromosome 4"/>
</dbReference>
<feature type="compositionally biased region" description="Basic and acidic residues" evidence="1">
    <location>
        <begin position="61"/>
        <end position="71"/>
    </location>
</feature>
<feature type="region of interest" description="Disordered" evidence="1">
    <location>
        <begin position="27"/>
        <end position="119"/>
    </location>
</feature>
<accession>A0A8A3PET3</accession>
<reference evidence="2" key="1">
    <citation type="submission" date="2020-10" db="EMBL/GenBank/DDBJ databases">
        <title>Genome Sequence of Monilinia vaccinii-corymbosi Sheds Light on Mummy Berry Disease Infection of Blueberry and Mating Type.</title>
        <authorList>
            <person name="Yow A.G."/>
            <person name="Zhang Y."/>
            <person name="Bansal K."/>
            <person name="Eacker S.M."/>
            <person name="Sullivan S."/>
            <person name="Liachko I."/>
            <person name="Cubeta M.A."/>
            <person name="Rollins J.A."/>
            <person name="Ashrafi H."/>
        </authorList>
    </citation>
    <scope>NUCLEOTIDE SEQUENCE</scope>
    <source>
        <strain evidence="2">RL-1</strain>
    </source>
</reference>
<organism evidence="2 3">
    <name type="scientific">Monilinia vaccinii-corymbosi</name>
    <dbReference type="NCBI Taxonomy" id="61207"/>
    <lineage>
        <taxon>Eukaryota</taxon>
        <taxon>Fungi</taxon>
        <taxon>Dikarya</taxon>
        <taxon>Ascomycota</taxon>
        <taxon>Pezizomycotina</taxon>
        <taxon>Leotiomycetes</taxon>
        <taxon>Helotiales</taxon>
        <taxon>Sclerotiniaceae</taxon>
        <taxon>Monilinia</taxon>
    </lineage>
</organism>
<feature type="compositionally biased region" description="Basic and acidic residues" evidence="1">
    <location>
        <begin position="387"/>
        <end position="401"/>
    </location>
</feature>
<sequence>MSSVDGDINMNDVHDRIQDLEKIEHLITKGEKRESTRRGSVATPARPATSKFKTTPATKNRPIDSIEKDGIYDPVTPTKSSARAARSGPGRGMKMTRSQSPRKSASIKFKADKATKTRQSPSKLLKYFPGEFLANTSIDPTLFGGKAILIMLELTYSTEKKDTKKGLKNLAENLLGEALAGGDDNEDDFEDENDGVRSDENTWSQINKVIGSTGKATHPNGRAEGRKLVAWHRTRMMEKLILHIVFECRRSGIVLPWNSIAHRLCPGSSGTAAQQYLNRLREVLITEGHLVPPPLAKTTDYDSTIRGYIRDMDAEDPKITRPVAWDEEVADLKESLVIPGVFRGSGTYRRDKNRLPGNKASIAEETPTKMTRTDTRPNKQLTNSKAGTKEKSSKIKERSESLDPAEMPSDEDYNPGNRLNIKGSRKRKVKVKSERKYETDEDSDNVSEFEDESFGYSDNNKYLEETPSKKKGSEKHMMTPVASMPVELSLSPDVLSQFPAGITSNSAQEKFVGDDTKDNDIDEDIYGLSVGPYNDKETTINTSARDRDDVFGPEILSLNRNHGVELAPGPLFTNNYVAVTDPRYNLYNTSGPINVREYPPEHIPGYNTAVESHPFSGIGAASFENTHNRNPYSDNMFFDTPNFTPASALDTGIDDLAYPIDTIQGINGGHNMTDSFPLSTGVSSGNSSFTHSSANADYTPASALDTGIDDLGYPIDMIQGINGGHNMTDSFSLITGVNSGNSSFTHSSANTDYGGGSFNYDMADIAPDQHFESPIEGYQEYIADTLFEHDGH</sequence>
<feature type="region of interest" description="Disordered" evidence="1">
    <location>
        <begin position="347"/>
        <end position="476"/>
    </location>
</feature>
<dbReference type="AlphaFoldDB" id="A0A8A3PET3"/>
<feature type="compositionally biased region" description="Acidic residues" evidence="1">
    <location>
        <begin position="439"/>
        <end position="453"/>
    </location>
</feature>
<feature type="compositionally biased region" description="Basic and acidic residues" evidence="1">
    <location>
        <begin position="27"/>
        <end position="37"/>
    </location>
</feature>